<comment type="caution">
    <text evidence="1">The sequence shown here is derived from an EMBL/GenBank/DDBJ whole genome shotgun (WGS) entry which is preliminary data.</text>
</comment>
<dbReference type="EMBL" id="JABWDY010033749">
    <property type="protein sequence ID" value="KAF5183238.1"/>
    <property type="molecule type" value="Genomic_DNA"/>
</dbReference>
<dbReference type="AlphaFoldDB" id="A0A7J6VF44"/>
<sequence length="120" mass="13724">MVNARFPAMLPRKVLVQDDDKSFQIEWLRQASKGEKVDLMERSKGGTFMVRISVEGERWLGSLLCQISMGITLLGTTFRKNEPNRGDFLKFVVFIRSTGKFRTIYFPVGFKGQVWSLLGS</sequence>
<reference evidence="1 2" key="1">
    <citation type="submission" date="2020-06" db="EMBL/GenBank/DDBJ databases">
        <title>Transcriptomic and genomic resources for Thalictrum thalictroides and T. hernandezii: Facilitating candidate gene discovery in an emerging model plant lineage.</title>
        <authorList>
            <person name="Arias T."/>
            <person name="Riano-Pachon D.M."/>
            <person name="Di Stilio V.S."/>
        </authorList>
    </citation>
    <scope>NUCLEOTIDE SEQUENCE [LARGE SCALE GENOMIC DNA]</scope>
    <source>
        <strain evidence="2">cv. WT478/WT964</strain>
        <tissue evidence="1">Leaves</tissue>
    </source>
</reference>
<proteinExistence type="predicted"/>
<name>A0A7J6VF44_THATH</name>
<evidence type="ECO:0000313" key="1">
    <source>
        <dbReference type="EMBL" id="KAF5183238.1"/>
    </source>
</evidence>
<protein>
    <submittedName>
        <fullName evidence="1">Uncharacterized protein</fullName>
    </submittedName>
</protein>
<accession>A0A7J6VF44</accession>
<gene>
    <name evidence="1" type="ORF">FRX31_027173</name>
</gene>
<organism evidence="1 2">
    <name type="scientific">Thalictrum thalictroides</name>
    <name type="common">Rue-anemone</name>
    <name type="synonym">Anemone thalictroides</name>
    <dbReference type="NCBI Taxonomy" id="46969"/>
    <lineage>
        <taxon>Eukaryota</taxon>
        <taxon>Viridiplantae</taxon>
        <taxon>Streptophyta</taxon>
        <taxon>Embryophyta</taxon>
        <taxon>Tracheophyta</taxon>
        <taxon>Spermatophyta</taxon>
        <taxon>Magnoliopsida</taxon>
        <taxon>Ranunculales</taxon>
        <taxon>Ranunculaceae</taxon>
        <taxon>Thalictroideae</taxon>
        <taxon>Thalictrum</taxon>
    </lineage>
</organism>
<dbReference type="Proteomes" id="UP000554482">
    <property type="component" value="Unassembled WGS sequence"/>
</dbReference>
<evidence type="ECO:0000313" key="2">
    <source>
        <dbReference type="Proteomes" id="UP000554482"/>
    </source>
</evidence>
<keyword evidence="2" id="KW-1185">Reference proteome</keyword>